<keyword evidence="7 11" id="KW-0692">RNA repair</keyword>
<feature type="binding site" evidence="11">
    <location>
        <position position="11"/>
    </location>
    <ligand>
        <name>CTP</name>
        <dbReference type="ChEBI" id="CHEBI:37563"/>
    </ligand>
</feature>
<dbReference type="CDD" id="cd00077">
    <property type="entry name" value="HDc"/>
    <property type="match status" value="1"/>
</dbReference>
<feature type="binding site" evidence="11">
    <location>
        <position position="8"/>
    </location>
    <ligand>
        <name>ATP</name>
        <dbReference type="ChEBI" id="CHEBI:30616"/>
    </ligand>
</feature>
<keyword evidence="9 11" id="KW-0460">Magnesium</keyword>
<dbReference type="GO" id="GO:0000287">
    <property type="term" value="F:magnesium ion binding"/>
    <property type="evidence" value="ECO:0007669"/>
    <property type="project" value="UniProtKB-UniRule"/>
</dbReference>
<accession>A0A369XRZ9</accession>
<keyword evidence="10 11" id="KW-0694">RNA-binding</keyword>
<dbReference type="EC" id="2.7.7.72" evidence="11"/>
<dbReference type="EMBL" id="QPGA01000006">
    <property type="protein sequence ID" value="RDE51542.1"/>
    <property type="molecule type" value="Genomic_DNA"/>
</dbReference>
<dbReference type="Proteomes" id="UP000253831">
    <property type="component" value="Unassembled WGS sequence"/>
</dbReference>
<feature type="binding site" evidence="11">
    <location>
        <position position="8"/>
    </location>
    <ligand>
        <name>CTP</name>
        <dbReference type="ChEBI" id="CHEBI:37563"/>
    </ligand>
</feature>
<feature type="binding site" evidence="11">
    <location>
        <position position="91"/>
    </location>
    <ligand>
        <name>ATP</name>
        <dbReference type="ChEBI" id="CHEBI:30616"/>
    </ligand>
</feature>
<dbReference type="InterPro" id="IPR043519">
    <property type="entry name" value="NT_sf"/>
</dbReference>
<dbReference type="Pfam" id="PF01966">
    <property type="entry name" value="HD"/>
    <property type="match status" value="1"/>
</dbReference>
<dbReference type="InterPro" id="IPR003607">
    <property type="entry name" value="HD/PDEase_dom"/>
</dbReference>
<dbReference type="PIRSF" id="PIRSF000813">
    <property type="entry name" value="CCA_bact"/>
    <property type="match status" value="1"/>
</dbReference>
<feature type="binding site" evidence="11">
    <location>
        <position position="137"/>
    </location>
    <ligand>
        <name>CTP</name>
        <dbReference type="ChEBI" id="CHEBI:37563"/>
    </ligand>
</feature>
<feature type="binding site" evidence="11">
    <location>
        <position position="137"/>
    </location>
    <ligand>
        <name>ATP</name>
        <dbReference type="ChEBI" id="CHEBI:30616"/>
    </ligand>
</feature>
<dbReference type="Pfam" id="PF01743">
    <property type="entry name" value="PolyA_pol"/>
    <property type="match status" value="1"/>
</dbReference>
<dbReference type="InterPro" id="IPR006674">
    <property type="entry name" value="HD_domain"/>
</dbReference>
<dbReference type="Gene3D" id="1.10.3090.10">
    <property type="entry name" value="cca-adding enzyme, domain 2"/>
    <property type="match status" value="1"/>
</dbReference>
<comment type="catalytic activity">
    <reaction evidence="11">
        <text>a tRNA with a 3' CCA end + 2 CTP + ATP = a tRNA with a 3' CCACCA end + 3 diphosphate</text>
        <dbReference type="Rhea" id="RHEA:76235"/>
        <dbReference type="Rhea" id="RHEA-COMP:10468"/>
        <dbReference type="Rhea" id="RHEA-COMP:18655"/>
        <dbReference type="ChEBI" id="CHEBI:30616"/>
        <dbReference type="ChEBI" id="CHEBI:33019"/>
        <dbReference type="ChEBI" id="CHEBI:37563"/>
        <dbReference type="ChEBI" id="CHEBI:83071"/>
        <dbReference type="ChEBI" id="CHEBI:195187"/>
    </reaction>
</comment>
<comment type="caution">
    <text evidence="13">The sequence shown here is derived from an EMBL/GenBank/DDBJ whole genome shotgun (WGS) entry which is preliminary data.</text>
</comment>
<evidence type="ECO:0000256" key="5">
    <source>
        <dbReference type="ARBA" id="ARBA00022723"/>
    </source>
</evidence>
<evidence type="ECO:0000313" key="13">
    <source>
        <dbReference type="EMBL" id="RDE51542.1"/>
    </source>
</evidence>
<protein>
    <recommendedName>
        <fullName evidence="11">Multifunctional CCA protein</fullName>
    </recommendedName>
    <domain>
        <recommendedName>
            <fullName evidence="11">CCA-adding enzyme</fullName>
            <ecNumber evidence="11">2.7.7.72</ecNumber>
        </recommendedName>
        <alternativeName>
            <fullName evidence="11">CCA tRNA nucleotidyltransferase</fullName>
        </alternativeName>
        <alternativeName>
            <fullName evidence="11">tRNA CCA-pyrophosphorylase</fullName>
        </alternativeName>
        <alternativeName>
            <fullName evidence="11">tRNA adenylyl-/cytidylyl-transferase</fullName>
        </alternativeName>
        <alternativeName>
            <fullName evidence="11">tRNA nucleotidyltransferase</fullName>
        </alternativeName>
        <alternativeName>
            <fullName evidence="11">tRNA-NT</fullName>
        </alternativeName>
    </domain>
    <domain>
        <recommendedName>
            <fullName evidence="11">2'-nucleotidase</fullName>
            <ecNumber evidence="11">3.1.3.-</ecNumber>
        </recommendedName>
    </domain>
    <domain>
        <recommendedName>
            <fullName evidence="11">2',3'-cyclic phosphodiesterase</fullName>
            <ecNumber evidence="11">3.1.4.-</ecNumber>
        </recommendedName>
    </domain>
    <domain>
        <recommendedName>
            <fullName evidence="11">Phosphatase</fullName>
        </recommendedName>
    </domain>
</protein>
<dbReference type="InterPro" id="IPR002646">
    <property type="entry name" value="PolA_pol_head_dom"/>
</dbReference>
<comment type="subunit">
    <text evidence="11">Monomer. Can also form homodimers and oligomers.</text>
</comment>
<evidence type="ECO:0000256" key="3">
    <source>
        <dbReference type="ARBA" id="ARBA00022694"/>
    </source>
</evidence>
<feature type="binding site" evidence="11">
    <location>
        <position position="91"/>
    </location>
    <ligand>
        <name>CTP</name>
        <dbReference type="ChEBI" id="CHEBI:37563"/>
    </ligand>
</feature>
<keyword evidence="1 11" id="KW-0533">Nickel</keyword>
<comment type="similarity">
    <text evidence="11">Belongs to the tRNA nucleotidyltransferase/poly(A) polymerase family. Bacterial CCA-adding enzyme type 1 subfamily.</text>
</comment>
<reference evidence="13 14" key="1">
    <citation type="submission" date="2018-05" db="EMBL/GenBank/DDBJ databases">
        <title>Integrated omic analyses show evidence that a Ca. Accumulibacter phosphatis strain performs denitrification under micro-aerobic conditions.</title>
        <authorList>
            <person name="Camejo P.Y."/>
            <person name="Katherine M.D."/>
            <person name="Daniel N.R."/>
        </authorList>
    </citation>
    <scope>NUCLEOTIDE SEQUENCE [LARGE SCALE GENOMIC DNA]</scope>
    <source>
        <strain evidence="13">UW-LDO-IC</strain>
    </source>
</reference>
<organism evidence="13 14">
    <name type="scientific">Candidatus Accumulibacter meliphilus</name>
    <dbReference type="NCBI Taxonomy" id="2211374"/>
    <lineage>
        <taxon>Bacteria</taxon>
        <taxon>Pseudomonadati</taxon>
        <taxon>Pseudomonadota</taxon>
        <taxon>Betaproteobacteria</taxon>
        <taxon>Candidatus Accumulibacter</taxon>
    </lineage>
</organism>
<feature type="binding site" evidence="11">
    <location>
        <position position="11"/>
    </location>
    <ligand>
        <name>ATP</name>
        <dbReference type="ChEBI" id="CHEBI:30616"/>
    </ligand>
</feature>
<evidence type="ECO:0000256" key="11">
    <source>
        <dbReference type="HAMAP-Rule" id="MF_01261"/>
    </source>
</evidence>
<comment type="miscellaneous">
    <text evidence="11">A single active site specifically recognizes both ATP and CTP and is responsible for their addition.</text>
</comment>
<sequence length="414" mass="45733">MEIFTVGGAIRDELLGLPVQDRDYLVVGASPEEMLARGFKPVGKDFPVFLHPQSHAEYALARTERKTGNGYQGFAFHAALEVSLDEDLARRDLTINAIARSADGVLIDPHHGIDDLAARVLRHVGPAFVEDPVRVLRLARFAARFAAFTVAPETVVLAQKMVANGELDHLVAERVWQELARGLMEEKPSRMFEVLRECGALARLLPELDRLYGVPQRAEMHPEIDTGVHVMMVVDQSAQRHYGLPVRFSTLLHDLGKGATPDADLPRHPNHEARSVKLAAEVCARLRVPRECRDLALLVARYHGDIHRGPQLAAEDIVGLLENTDALRRPERFEQLLEACACDFHGRLGFQEAAYPAAPLFRQALALARGIDAAAIARSCSEPTKIATRMHAARVAAVVPLLTPEQETAHRPRT</sequence>
<dbReference type="InterPro" id="IPR012006">
    <property type="entry name" value="CCA_bact"/>
</dbReference>
<dbReference type="HAMAP" id="MF_01262">
    <property type="entry name" value="CCA_bact_type2"/>
    <property type="match status" value="1"/>
</dbReference>
<keyword evidence="11 13" id="KW-0378">Hydrolase</keyword>
<keyword evidence="3 11" id="KW-0819">tRNA processing</keyword>
<dbReference type="SUPFAM" id="SSF81891">
    <property type="entry name" value="Poly A polymerase C-terminal region-like"/>
    <property type="match status" value="1"/>
</dbReference>
<dbReference type="Gene3D" id="3.30.460.10">
    <property type="entry name" value="Beta Polymerase, domain 2"/>
    <property type="match status" value="1"/>
</dbReference>
<keyword evidence="5 11" id="KW-0479">Metal-binding</keyword>
<dbReference type="GO" id="GO:0005524">
    <property type="term" value="F:ATP binding"/>
    <property type="evidence" value="ECO:0007669"/>
    <property type="project" value="UniProtKB-UniRule"/>
</dbReference>
<dbReference type="PANTHER" id="PTHR47545">
    <property type="entry name" value="MULTIFUNCTIONAL CCA PROTEIN"/>
    <property type="match status" value="1"/>
</dbReference>
<name>A0A369XRZ9_9PROT</name>
<evidence type="ECO:0000256" key="2">
    <source>
        <dbReference type="ARBA" id="ARBA00022679"/>
    </source>
</evidence>
<dbReference type="AlphaFoldDB" id="A0A369XRZ9"/>
<evidence type="ECO:0000256" key="1">
    <source>
        <dbReference type="ARBA" id="ARBA00022596"/>
    </source>
</evidence>
<comment type="cofactor">
    <cofactor evidence="11">
        <name>Ni(2+)</name>
        <dbReference type="ChEBI" id="CHEBI:49786"/>
    </cofactor>
    <text evidence="11">Nickel for phosphatase activity.</text>
</comment>
<evidence type="ECO:0000256" key="9">
    <source>
        <dbReference type="ARBA" id="ARBA00022842"/>
    </source>
</evidence>
<evidence type="ECO:0000256" key="4">
    <source>
        <dbReference type="ARBA" id="ARBA00022695"/>
    </source>
</evidence>
<dbReference type="PROSITE" id="PS51831">
    <property type="entry name" value="HD"/>
    <property type="match status" value="1"/>
</dbReference>
<evidence type="ECO:0000256" key="7">
    <source>
        <dbReference type="ARBA" id="ARBA00022800"/>
    </source>
</evidence>
<dbReference type="SUPFAM" id="SSF81301">
    <property type="entry name" value="Nucleotidyltransferase"/>
    <property type="match status" value="1"/>
</dbReference>
<dbReference type="PANTHER" id="PTHR47545:SF1">
    <property type="entry name" value="MULTIFUNCTIONAL CCA PROTEIN"/>
    <property type="match status" value="1"/>
</dbReference>
<keyword evidence="6 11" id="KW-0547">Nucleotide-binding</keyword>
<dbReference type="NCBIfam" id="NF008137">
    <property type="entry name" value="PRK10885.1"/>
    <property type="match status" value="1"/>
</dbReference>
<feature type="domain" description="HD" evidence="12">
    <location>
        <begin position="226"/>
        <end position="327"/>
    </location>
</feature>
<evidence type="ECO:0000256" key="8">
    <source>
        <dbReference type="ARBA" id="ARBA00022840"/>
    </source>
</evidence>
<dbReference type="EC" id="3.1.3.-" evidence="11"/>
<keyword evidence="2 11" id="KW-0808">Transferase</keyword>
<evidence type="ECO:0000256" key="10">
    <source>
        <dbReference type="ARBA" id="ARBA00022884"/>
    </source>
</evidence>
<feature type="binding site" evidence="11">
    <location>
        <position position="140"/>
    </location>
    <ligand>
        <name>ATP</name>
        <dbReference type="ChEBI" id="CHEBI:30616"/>
    </ligand>
</feature>
<comment type="cofactor">
    <cofactor evidence="11">
        <name>Mg(2+)</name>
        <dbReference type="ChEBI" id="CHEBI:18420"/>
    </cofactor>
    <text evidence="11">Magnesium is required for nucleotidyltransferase activity.</text>
</comment>
<dbReference type="GO" id="GO:0004112">
    <property type="term" value="F:cyclic-nucleotide phosphodiesterase activity"/>
    <property type="evidence" value="ECO:0007669"/>
    <property type="project" value="UniProtKB-UniRule"/>
</dbReference>
<dbReference type="InterPro" id="IPR032828">
    <property type="entry name" value="PolyA_RNA-bd"/>
</dbReference>
<dbReference type="GO" id="GO:0004810">
    <property type="term" value="F:CCA tRNA nucleotidyltransferase activity"/>
    <property type="evidence" value="ECO:0007669"/>
    <property type="project" value="UniProtKB-UniRule"/>
</dbReference>
<keyword evidence="11" id="KW-0511">Multifunctional enzyme</keyword>
<evidence type="ECO:0000313" key="14">
    <source>
        <dbReference type="Proteomes" id="UP000253831"/>
    </source>
</evidence>
<dbReference type="GO" id="GO:0016791">
    <property type="term" value="F:phosphatase activity"/>
    <property type="evidence" value="ECO:0007669"/>
    <property type="project" value="UniProtKB-UniRule"/>
</dbReference>
<gene>
    <name evidence="11" type="primary">cca</name>
    <name evidence="13" type="ORF">DVS81_05110</name>
</gene>
<dbReference type="GO" id="GO:0001680">
    <property type="term" value="P:tRNA 3'-terminal CCA addition"/>
    <property type="evidence" value="ECO:0007669"/>
    <property type="project" value="UniProtKB-UniRule"/>
</dbReference>
<keyword evidence="4 11" id="KW-0548">Nucleotidyltransferase</keyword>
<dbReference type="InterPro" id="IPR050124">
    <property type="entry name" value="tRNA_CCA-adding_enzyme"/>
</dbReference>
<feature type="binding site" evidence="11">
    <location>
        <position position="21"/>
    </location>
    <ligand>
        <name>Mg(2+)</name>
        <dbReference type="ChEBI" id="CHEBI:18420"/>
    </ligand>
</feature>
<evidence type="ECO:0000256" key="6">
    <source>
        <dbReference type="ARBA" id="ARBA00022741"/>
    </source>
</evidence>
<comment type="function">
    <text evidence="11">Catalyzes the addition and repair of the essential 3'-terminal CCA sequence in tRNAs without using a nucleic acid template. Adds these three nucleotides in the order of C, C, and A to the tRNA nucleotide-73, using CTP and ATP as substrates and producing inorganic pyrophosphate. tRNA 3'-terminal CCA addition is required both for tRNA processing and repair. Also involved in tRNA surveillance by mediating tandem CCA addition to generate a CCACCA at the 3' terminus of unstable tRNAs. While stable tRNAs receive only 3'-terminal CCA, unstable tRNAs are marked with CCACCA and rapidly degraded.</text>
</comment>
<evidence type="ECO:0000259" key="12">
    <source>
        <dbReference type="PROSITE" id="PS51831"/>
    </source>
</evidence>
<keyword evidence="8 11" id="KW-0067">ATP-binding</keyword>
<dbReference type="GO" id="GO:0042245">
    <property type="term" value="P:RNA repair"/>
    <property type="evidence" value="ECO:0007669"/>
    <property type="project" value="UniProtKB-KW"/>
</dbReference>
<dbReference type="HAMAP" id="MF_01261">
    <property type="entry name" value="CCA_bact_type1"/>
    <property type="match status" value="1"/>
</dbReference>
<comment type="catalytic activity">
    <reaction evidence="11">
        <text>a tRNA precursor + 2 CTP + ATP = a tRNA with a 3' CCA end + 3 diphosphate</text>
        <dbReference type="Rhea" id="RHEA:14433"/>
        <dbReference type="Rhea" id="RHEA-COMP:10465"/>
        <dbReference type="Rhea" id="RHEA-COMP:10468"/>
        <dbReference type="ChEBI" id="CHEBI:30616"/>
        <dbReference type="ChEBI" id="CHEBI:33019"/>
        <dbReference type="ChEBI" id="CHEBI:37563"/>
        <dbReference type="ChEBI" id="CHEBI:74896"/>
        <dbReference type="ChEBI" id="CHEBI:83071"/>
        <dbReference type="EC" id="2.7.7.72"/>
    </reaction>
</comment>
<feature type="binding site" evidence="11">
    <location>
        <position position="23"/>
    </location>
    <ligand>
        <name>Mg(2+)</name>
        <dbReference type="ChEBI" id="CHEBI:18420"/>
    </ligand>
</feature>
<dbReference type="GO" id="GO:0160016">
    <property type="term" value="F:CCACCA tRNA nucleotidyltransferase activity"/>
    <property type="evidence" value="ECO:0007669"/>
    <property type="project" value="RHEA"/>
</dbReference>
<dbReference type="EC" id="3.1.4.-" evidence="11"/>
<proteinExistence type="inferred from homology"/>
<feature type="binding site" evidence="11">
    <location>
        <position position="140"/>
    </location>
    <ligand>
        <name>CTP</name>
        <dbReference type="ChEBI" id="CHEBI:37563"/>
    </ligand>
</feature>
<comment type="domain">
    <text evidence="11">Comprises two domains: an N-terminal domain containing the nucleotidyltransferase activity and a C-terminal HD domain associated with both phosphodiesterase and phosphatase activities.</text>
</comment>
<dbReference type="GO" id="GO:0000049">
    <property type="term" value="F:tRNA binding"/>
    <property type="evidence" value="ECO:0007669"/>
    <property type="project" value="UniProtKB-UniRule"/>
</dbReference>
<dbReference type="Pfam" id="PF12627">
    <property type="entry name" value="PolyA_pol_RNAbd"/>
    <property type="match status" value="1"/>
</dbReference>